<evidence type="ECO:0000313" key="10">
    <source>
        <dbReference type="EMBL" id="GES00745.1"/>
    </source>
</evidence>
<keyword evidence="2 7" id="KW-0808">Transferase</keyword>
<keyword evidence="11" id="KW-1185">Reference proteome</keyword>
<reference evidence="10 11" key="1">
    <citation type="submission" date="2019-10" db="EMBL/GenBank/DDBJ databases">
        <title>Whole genome shotgun sequence of Acrocarpospora corrugata NBRC 13972.</title>
        <authorList>
            <person name="Ichikawa N."/>
            <person name="Kimura A."/>
            <person name="Kitahashi Y."/>
            <person name="Komaki H."/>
            <person name="Oguchi A."/>
        </authorList>
    </citation>
    <scope>NUCLEOTIDE SEQUENCE [LARGE SCALE GENOMIC DNA]</scope>
    <source>
        <strain evidence="10 11">NBRC 13972</strain>
    </source>
</reference>
<keyword evidence="3" id="KW-0547">Nucleotide-binding</keyword>
<organism evidence="10 11">
    <name type="scientific">Acrocarpospora corrugata</name>
    <dbReference type="NCBI Taxonomy" id="35763"/>
    <lineage>
        <taxon>Bacteria</taxon>
        <taxon>Bacillati</taxon>
        <taxon>Actinomycetota</taxon>
        <taxon>Actinomycetes</taxon>
        <taxon>Streptosporangiales</taxon>
        <taxon>Streptosporangiaceae</taxon>
        <taxon>Acrocarpospora</taxon>
    </lineage>
</organism>
<keyword evidence="5" id="KW-0067">ATP-binding</keyword>
<sequence length="495" mass="51717">MTIRVFAGVDQGTTSTFTGLYDEAGRCVASARRRSVTSHPHPGWDEQDGLALLAAIEETVAEALAQVHGAELAGIGIANQGESVIAFDRTTGEPLSPAILWSDRRAASIVEEMAGNVQRGQVEERTGLPLDPYFSAGKIAWMLRNLPAVREAADAGRLAVGTLDGFFVHHFTAGAAFVTDPSTGSRTQLMDLDTLEYDETCLAAYGIDAAMLPRIGDTVFGEPLPIRLGAPLYASSCDQQAALAALGGIDAGDVKVTYGTGCFIQANAGPSPRRPGNGLMPTFAWSMGQNRAWAIEGGVFTAATAVDWLVSLGLAPDAASVSALADEGDPEHGPTFLPGFSGLGAPWWRPGAAGVLAGLRASTGPADLARAVLEGVANRVADVIDAVDKEQGPPEVLRVDGGLSASATLLRLQADLCGRALLPAVNKDSTAAGVAGFAAMGAGELDLPALAARASFHPPIEPRQDSGWREARRARWRRFVDATRGLDPDELGEFR</sequence>
<dbReference type="RefSeq" id="WP_155337062.1">
    <property type="nucleotide sequence ID" value="NZ_BAAABN010000098.1"/>
</dbReference>
<dbReference type="PROSITE" id="PS00445">
    <property type="entry name" value="FGGY_KINASES_2"/>
    <property type="match status" value="1"/>
</dbReference>
<dbReference type="PIRSF" id="PIRSF000538">
    <property type="entry name" value="GlpK"/>
    <property type="match status" value="1"/>
</dbReference>
<dbReference type="InterPro" id="IPR018483">
    <property type="entry name" value="Carb_kinase_FGGY_CS"/>
</dbReference>
<dbReference type="Pfam" id="PF00370">
    <property type="entry name" value="FGGY_N"/>
    <property type="match status" value="1"/>
</dbReference>
<feature type="domain" description="Carbohydrate kinase FGGY N-terminal" evidence="8">
    <location>
        <begin position="7"/>
        <end position="215"/>
    </location>
</feature>
<comment type="caution">
    <text evidence="10">The sequence shown here is derived from an EMBL/GenBank/DDBJ whole genome shotgun (WGS) entry which is preliminary data.</text>
</comment>
<feature type="domain" description="Carbohydrate kinase FGGY C-terminal" evidence="9">
    <location>
        <begin position="255"/>
        <end position="441"/>
    </location>
</feature>
<dbReference type="InterPro" id="IPR043129">
    <property type="entry name" value="ATPase_NBD"/>
</dbReference>
<dbReference type="Pfam" id="PF02782">
    <property type="entry name" value="FGGY_C"/>
    <property type="match status" value="1"/>
</dbReference>
<dbReference type="AlphaFoldDB" id="A0A5M3VVB9"/>
<dbReference type="PANTHER" id="PTHR10196:SF69">
    <property type="entry name" value="GLYCEROL KINASE"/>
    <property type="match status" value="1"/>
</dbReference>
<dbReference type="PROSITE" id="PS00933">
    <property type="entry name" value="FGGY_KINASES_1"/>
    <property type="match status" value="1"/>
</dbReference>
<evidence type="ECO:0000256" key="7">
    <source>
        <dbReference type="RuleBase" id="RU003733"/>
    </source>
</evidence>
<protein>
    <recommendedName>
        <fullName evidence="6">ATP:glycerol 3-phosphotransferase</fullName>
    </recommendedName>
</protein>
<proteinExistence type="inferred from homology"/>
<dbReference type="GO" id="GO:0005829">
    <property type="term" value="C:cytosol"/>
    <property type="evidence" value="ECO:0007669"/>
    <property type="project" value="TreeGrafter"/>
</dbReference>
<evidence type="ECO:0000256" key="3">
    <source>
        <dbReference type="ARBA" id="ARBA00022741"/>
    </source>
</evidence>
<keyword evidence="4 7" id="KW-0418">Kinase</keyword>
<evidence type="ECO:0000256" key="5">
    <source>
        <dbReference type="ARBA" id="ARBA00022840"/>
    </source>
</evidence>
<name>A0A5M3VVB9_9ACTN</name>
<evidence type="ECO:0000256" key="6">
    <source>
        <dbReference type="ARBA" id="ARBA00043149"/>
    </source>
</evidence>
<dbReference type="InterPro" id="IPR018484">
    <property type="entry name" value="FGGY_N"/>
</dbReference>
<dbReference type="PANTHER" id="PTHR10196">
    <property type="entry name" value="SUGAR KINASE"/>
    <property type="match status" value="1"/>
</dbReference>
<dbReference type="SUPFAM" id="SSF53067">
    <property type="entry name" value="Actin-like ATPase domain"/>
    <property type="match status" value="2"/>
</dbReference>
<dbReference type="EMBL" id="BLAD01000046">
    <property type="protein sequence ID" value="GES00745.1"/>
    <property type="molecule type" value="Genomic_DNA"/>
</dbReference>
<dbReference type="GO" id="GO:0004370">
    <property type="term" value="F:glycerol kinase activity"/>
    <property type="evidence" value="ECO:0007669"/>
    <property type="project" value="TreeGrafter"/>
</dbReference>
<dbReference type="GO" id="GO:0019563">
    <property type="term" value="P:glycerol catabolic process"/>
    <property type="evidence" value="ECO:0007669"/>
    <property type="project" value="TreeGrafter"/>
</dbReference>
<evidence type="ECO:0000259" key="9">
    <source>
        <dbReference type="Pfam" id="PF02782"/>
    </source>
</evidence>
<dbReference type="GO" id="GO:0005524">
    <property type="term" value="F:ATP binding"/>
    <property type="evidence" value="ECO:0007669"/>
    <property type="project" value="UniProtKB-KW"/>
</dbReference>
<dbReference type="Proteomes" id="UP000334990">
    <property type="component" value="Unassembled WGS sequence"/>
</dbReference>
<evidence type="ECO:0000313" key="11">
    <source>
        <dbReference type="Proteomes" id="UP000334990"/>
    </source>
</evidence>
<accession>A0A5M3VVB9</accession>
<dbReference type="InterPro" id="IPR000577">
    <property type="entry name" value="Carb_kinase_FGGY"/>
</dbReference>
<gene>
    <name evidence="10" type="primary">glpK</name>
    <name evidence="10" type="ORF">Acor_28090</name>
</gene>
<evidence type="ECO:0000256" key="2">
    <source>
        <dbReference type="ARBA" id="ARBA00022679"/>
    </source>
</evidence>
<dbReference type="OrthoDB" id="4660120at2"/>
<evidence type="ECO:0000256" key="4">
    <source>
        <dbReference type="ARBA" id="ARBA00022777"/>
    </source>
</evidence>
<dbReference type="Gene3D" id="3.30.420.40">
    <property type="match status" value="2"/>
</dbReference>
<evidence type="ECO:0000259" key="8">
    <source>
        <dbReference type="Pfam" id="PF00370"/>
    </source>
</evidence>
<evidence type="ECO:0000256" key="1">
    <source>
        <dbReference type="ARBA" id="ARBA00009156"/>
    </source>
</evidence>
<comment type="similarity">
    <text evidence="1 7">Belongs to the FGGY kinase family.</text>
</comment>
<dbReference type="InterPro" id="IPR018485">
    <property type="entry name" value="FGGY_C"/>
</dbReference>